<evidence type="ECO:0000256" key="1">
    <source>
        <dbReference type="SAM" id="MobiDB-lite"/>
    </source>
</evidence>
<organism evidence="2 3">
    <name type="scientific">Eiseniibacteriota bacterium</name>
    <dbReference type="NCBI Taxonomy" id="2212470"/>
    <lineage>
        <taxon>Bacteria</taxon>
        <taxon>Candidatus Eiseniibacteriota</taxon>
    </lineage>
</organism>
<dbReference type="AlphaFoldDB" id="A0A849T2I5"/>
<name>A0A849T2I5_UNCEI</name>
<evidence type="ECO:0000313" key="2">
    <source>
        <dbReference type="EMBL" id="NOT35499.1"/>
    </source>
</evidence>
<dbReference type="InterPro" id="IPR013783">
    <property type="entry name" value="Ig-like_fold"/>
</dbReference>
<dbReference type="Proteomes" id="UP000580839">
    <property type="component" value="Unassembled WGS sequence"/>
</dbReference>
<protein>
    <submittedName>
        <fullName evidence="2">Uncharacterized protein</fullName>
    </submittedName>
</protein>
<accession>A0A849T2I5</accession>
<gene>
    <name evidence="2" type="ORF">HOP12_15240</name>
</gene>
<evidence type="ECO:0000313" key="3">
    <source>
        <dbReference type="Proteomes" id="UP000580839"/>
    </source>
</evidence>
<dbReference type="EMBL" id="JABFRW010000199">
    <property type="protein sequence ID" value="NOT35499.1"/>
    <property type="molecule type" value="Genomic_DNA"/>
</dbReference>
<reference evidence="2 3" key="1">
    <citation type="submission" date="2020-04" db="EMBL/GenBank/DDBJ databases">
        <title>Metagenomic profiling of ammonia- and methane-oxidizing microorganisms in a Dutch drinking water treatment plant.</title>
        <authorList>
            <person name="Poghosyan L."/>
            <person name="Leucker S."/>
        </authorList>
    </citation>
    <scope>NUCLEOTIDE SEQUENCE [LARGE SCALE GENOMIC DNA]</scope>
    <source>
        <strain evidence="2">S-RSF-IL-03</strain>
    </source>
</reference>
<sequence length="833" mass="92473">MNRNTSQVRSRLVYLAAAVTGLFVLAGCSKGVEKTFIENQAPVVRLTQAPVTPQNREDYAYRMNWVGYDPDGRIDHFVYAIDPPNVDLPDSSWTNTTLNEQLFFFKASVPDEPINPISASSADYHVFAIRAVDDQGRQSETAFRAFFSVTACPQIVIRSPRPSLDEPILTPATTITWGGIDPDGLTGKPVYYRFRLFSRRNGDFPGIPDFIRFATTPASPNSPGTTDSFRRLYAPTFGPSAHCPTCTRWDSVPGDTTQAKFTNLIPQEQYLFVVTGFDDAGAYDPVWTRLRNLLQFVVGYAGQKGPRIRMFNEFFDYEYLVPGYFSNPEREVLIEVPSDLPVTINWIATPPPGADMRRYRWVMDLEDLQDETQRSGPNDWYHWSAYSLNTTSATVGPFTVNGEVHRFFIEAEDNNGLKSLGIVRFTVVRGTFVGDTLENEGNRYADVLFVKDTRYSVDRYNGTNLITPVGSWPTSAELDSFFFARGNFPWKKYPSGSISRPGIFHGYLWDTLGTRGIQTGVVPLSRLSKFKSVIWYTDAGGASLLALPTDTRFPTTSLRFMSSPGQASTLSIYARQGGQVWLFGGGAATAIMNPWNRGPAETYTDPETNGNEGELMPGRFMFDFVHWRNGLLLTTAGGARQVVDEFNGTSASRGWAGAPDYSRTPFLLQARRVAEPTDAPPPLRFGDADWYQTFYFTELIHVPTFIREDVNGALPGGEESTLDTLYYATGGASGFRRPVMTYYHGLDFPAFGQSRAKIVFSGFPLWYFSRPQAMQLGDFVLQDLFGHVRDASADRSFPIAPTGGAASATSGAANRGGPGNTSATRAARNGRER</sequence>
<feature type="compositionally biased region" description="Low complexity" evidence="1">
    <location>
        <begin position="802"/>
        <end position="813"/>
    </location>
</feature>
<dbReference type="PROSITE" id="PS51257">
    <property type="entry name" value="PROKAR_LIPOPROTEIN"/>
    <property type="match status" value="1"/>
</dbReference>
<proteinExistence type="predicted"/>
<feature type="region of interest" description="Disordered" evidence="1">
    <location>
        <begin position="799"/>
        <end position="833"/>
    </location>
</feature>
<dbReference type="InterPro" id="IPR036116">
    <property type="entry name" value="FN3_sf"/>
</dbReference>
<dbReference type="SUPFAM" id="SSF49265">
    <property type="entry name" value="Fibronectin type III"/>
    <property type="match status" value="1"/>
</dbReference>
<comment type="caution">
    <text evidence="2">The sequence shown here is derived from an EMBL/GenBank/DDBJ whole genome shotgun (WGS) entry which is preliminary data.</text>
</comment>
<dbReference type="Gene3D" id="2.60.40.10">
    <property type="entry name" value="Immunoglobulins"/>
    <property type="match status" value="1"/>
</dbReference>